<proteinExistence type="inferred from homology"/>
<comment type="similarity">
    <text evidence="1">Belongs to the Gfo/Idh/MocA family.</text>
</comment>
<organism evidence="5 6">
    <name type="scientific">Chitinophaga niabensis</name>
    <dbReference type="NCBI Taxonomy" id="536979"/>
    <lineage>
        <taxon>Bacteria</taxon>
        <taxon>Pseudomonadati</taxon>
        <taxon>Bacteroidota</taxon>
        <taxon>Chitinophagia</taxon>
        <taxon>Chitinophagales</taxon>
        <taxon>Chitinophagaceae</taxon>
        <taxon>Chitinophaga</taxon>
    </lineage>
</organism>
<dbReference type="EMBL" id="FSRA01000002">
    <property type="protein sequence ID" value="SIO40155.1"/>
    <property type="molecule type" value="Genomic_DNA"/>
</dbReference>
<keyword evidence="2" id="KW-0560">Oxidoreductase</keyword>
<dbReference type="Pfam" id="PF01408">
    <property type="entry name" value="GFO_IDH_MocA"/>
    <property type="match status" value="1"/>
</dbReference>
<dbReference type="PANTHER" id="PTHR43708:SF5">
    <property type="entry name" value="CONSERVED EXPRESSED OXIDOREDUCTASE (EUROFUNG)-RELATED"/>
    <property type="match status" value="1"/>
</dbReference>
<dbReference type="InterPro" id="IPR000683">
    <property type="entry name" value="Gfo/Idh/MocA-like_OxRdtase_N"/>
</dbReference>
<sequence>MASPIKTGLCSYGHSGYAFHAPFIHVHPGFELTAVVERSKHLTQQRYPYVKIYGAVTDLFKDTSLELIVVNTPNHTHYEYAKAALLAGKHVIVEKPFTVTTAEGEELLQLAASKKLLLSVYQNRRYDSDYKIVKKVVEEGLLGDILEVEFHYDRFKEELSYKAHKEVANNGTGALYDLGSHLIDQALTIFGMPKAVFGDVRMIRTNSVVDDYFELLLYYDQLRVRLKSSYLVREALPAYLLHGRKGSFIKSKSDVQEALLMKGVLPDTPDWGAETPAEWGLLHTEKNGVAVKEFLPSVNGNYLDYYQGIYAAIREGKPNPVTGEEGLNVVKVIEAAFKSSKEGKVITL</sequence>
<evidence type="ECO:0000256" key="1">
    <source>
        <dbReference type="ARBA" id="ARBA00010928"/>
    </source>
</evidence>
<evidence type="ECO:0000259" key="3">
    <source>
        <dbReference type="Pfam" id="PF01408"/>
    </source>
</evidence>
<evidence type="ECO:0000256" key="2">
    <source>
        <dbReference type="ARBA" id="ARBA00023002"/>
    </source>
</evidence>
<evidence type="ECO:0000313" key="6">
    <source>
        <dbReference type="Proteomes" id="UP000185003"/>
    </source>
</evidence>
<dbReference type="OrthoDB" id="9815825at2"/>
<gene>
    <name evidence="5" type="ORF">SAMN04488055_3704</name>
</gene>
<dbReference type="RefSeq" id="WP_074240911.1">
    <property type="nucleotide sequence ID" value="NZ_FSRA01000002.1"/>
</dbReference>
<evidence type="ECO:0000313" key="5">
    <source>
        <dbReference type="EMBL" id="SIO40155.1"/>
    </source>
</evidence>
<dbReference type="InterPro" id="IPR051317">
    <property type="entry name" value="Gfo/Idh/MocA_oxidoreduct"/>
</dbReference>
<accession>A0A1N6J7C0</accession>
<dbReference type="InterPro" id="IPR036291">
    <property type="entry name" value="NAD(P)-bd_dom_sf"/>
</dbReference>
<dbReference type="GO" id="GO:0000166">
    <property type="term" value="F:nucleotide binding"/>
    <property type="evidence" value="ECO:0007669"/>
    <property type="project" value="InterPro"/>
</dbReference>
<dbReference type="AlphaFoldDB" id="A0A1N6J7C0"/>
<dbReference type="PANTHER" id="PTHR43708">
    <property type="entry name" value="CONSERVED EXPRESSED OXIDOREDUCTASE (EUROFUNG)"/>
    <property type="match status" value="1"/>
</dbReference>
<dbReference type="InterPro" id="IPR004104">
    <property type="entry name" value="Gfo/Idh/MocA-like_OxRdtase_C"/>
</dbReference>
<feature type="domain" description="Gfo/Idh/MocA-like oxidoreductase N-terminal" evidence="3">
    <location>
        <begin position="6"/>
        <end position="121"/>
    </location>
</feature>
<keyword evidence="6" id="KW-1185">Reference proteome</keyword>
<protein>
    <submittedName>
        <fullName evidence="5">Predicted dehydrogenase</fullName>
    </submittedName>
</protein>
<dbReference type="GO" id="GO:0016491">
    <property type="term" value="F:oxidoreductase activity"/>
    <property type="evidence" value="ECO:0007669"/>
    <property type="project" value="UniProtKB-KW"/>
</dbReference>
<dbReference type="Gene3D" id="3.30.360.10">
    <property type="entry name" value="Dihydrodipicolinate Reductase, domain 2"/>
    <property type="match status" value="1"/>
</dbReference>
<dbReference type="Gene3D" id="3.40.50.720">
    <property type="entry name" value="NAD(P)-binding Rossmann-like Domain"/>
    <property type="match status" value="1"/>
</dbReference>
<dbReference type="SUPFAM" id="SSF51735">
    <property type="entry name" value="NAD(P)-binding Rossmann-fold domains"/>
    <property type="match status" value="1"/>
</dbReference>
<feature type="domain" description="Gfo/Idh/MocA-like oxidoreductase C-terminal" evidence="4">
    <location>
        <begin position="134"/>
        <end position="348"/>
    </location>
</feature>
<dbReference type="Proteomes" id="UP000185003">
    <property type="component" value="Unassembled WGS sequence"/>
</dbReference>
<name>A0A1N6J7C0_9BACT</name>
<evidence type="ECO:0000259" key="4">
    <source>
        <dbReference type="Pfam" id="PF02894"/>
    </source>
</evidence>
<dbReference type="Pfam" id="PF02894">
    <property type="entry name" value="GFO_IDH_MocA_C"/>
    <property type="match status" value="1"/>
</dbReference>
<reference evidence="5 6" key="1">
    <citation type="submission" date="2016-11" db="EMBL/GenBank/DDBJ databases">
        <authorList>
            <person name="Jaros S."/>
            <person name="Januszkiewicz K."/>
            <person name="Wedrychowicz H."/>
        </authorList>
    </citation>
    <scope>NUCLEOTIDE SEQUENCE [LARGE SCALE GENOMIC DNA]</scope>
    <source>
        <strain evidence="5 6">DSM 24787</strain>
    </source>
</reference>
<dbReference type="STRING" id="536979.SAMN04488055_3704"/>